<proteinExistence type="predicted"/>
<evidence type="ECO:0000256" key="1">
    <source>
        <dbReference type="SAM" id="Coils"/>
    </source>
</evidence>
<feature type="compositionally biased region" description="Basic and acidic residues" evidence="2">
    <location>
        <begin position="675"/>
        <end position="686"/>
    </location>
</feature>
<feature type="region of interest" description="Disordered" evidence="2">
    <location>
        <begin position="248"/>
        <end position="283"/>
    </location>
</feature>
<organism evidence="4 5">
    <name type="scientific">Pinctada imbricata</name>
    <name type="common">Atlantic pearl-oyster</name>
    <name type="synonym">Pinctada martensii</name>
    <dbReference type="NCBI Taxonomy" id="66713"/>
    <lineage>
        <taxon>Eukaryota</taxon>
        <taxon>Metazoa</taxon>
        <taxon>Spiralia</taxon>
        <taxon>Lophotrochozoa</taxon>
        <taxon>Mollusca</taxon>
        <taxon>Bivalvia</taxon>
        <taxon>Autobranchia</taxon>
        <taxon>Pteriomorphia</taxon>
        <taxon>Pterioida</taxon>
        <taxon>Pterioidea</taxon>
        <taxon>Pteriidae</taxon>
        <taxon>Pinctada</taxon>
    </lineage>
</organism>
<feature type="region of interest" description="Disordered" evidence="2">
    <location>
        <begin position="113"/>
        <end position="153"/>
    </location>
</feature>
<feature type="compositionally biased region" description="Basic and acidic residues" evidence="2">
    <location>
        <begin position="169"/>
        <end position="183"/>
    </location>
</feature>
<feature type="compositionally biased region" description="Basic and acidic residues" evidence="2">
    <location>
        <begin position="1240"/>
        <end position="1354"/>
    </location>
</feature>
<feature type="compositionally biased region" description="Basic and acidic residues" evidence="2">
    <location>
        <begin position="1445"/>
        <end position="1478"/>
    </location>
</feature>
<feature type="compositionally biased region" description="Basic and acidic residues" evidence="2">
    <location>
        <begin position="737"/>
        <end position="754"/>
    </location>
</feature>
<feature type="compositionally biased region" description="Basic and acidic residues" evidence="2">
    <location>
        <begin position="1105"/>
        <end position="1152"/>
    </location>
</feature>
<feature type="region of interest" description="Disordered" evidence="2">
    <location>
        <begin position="1720"/>
        <end position="1744"/>
    </location>
</feature>
<feature type="compositionally biased region" description="Basic and acidic residues" evidence="2">
    <location>
        <begin position="272"/>
        <end position="283"/>
    </location>
</feature>
<feature type="compositionally biased region" description="Basic and acidic residues" evidence="2">
    <location>
        <begin position="770"/>
        <end position="792"/>
    </location>
</feature>
<feature type="region of interest" description="Disordered" evidence="2">
    <location>
        <begin position="169"/>
        <end position="227"/>
    </location>
</feature>
<feature type="compositionally biased region" description="Polar residues" evidence="2">
    <location>
        <begin position="793"/>
        <end position="807"/>
    </location>
</feature>
<feature type="compositionally biased region" description="Basic and acidic residues" evidence="2">
    <location>
        <begin position="870"/>
        <end position="890"/>
    </location>
</feature>
<feature type="region of interest" description="Disordered" evidence="2">
    <location>
        <begin position="357"/>
        <end position="408"/>
    </location>
</feature>
<keyword evidence="1" id="KW-0175">Coiled coil</keyword>
<name>A0AA88XVM5_PINIB</name>
<gene>
    <name evidence="4" type="ORF">FSP39_017968</name>
</gene>
<sequence>MGPDDLSFLNVSRTPRVITYMSSRRQSTDCITRIKDEEVRRIVPEKTGIDYGEWEKSFQEEKRREYNEYLQKILHYHIIIISTLTNTSTQPKHRRSPTPPQMGMRFGEYEDFKKKVDQQRKNEYRRELQKQRKEHATHLRKAPTPPQIGMKFGEFEDFKKRVEQQRKDEYREDLEKQQRDQAFHKAARKGQGTSIADMSGRPPKQRPSERDRDRWRKERRRRDDRDQRIENNRVEEFKKMLAINTIGSDIPSQGIDDESDHKNPVQNTLQKYKTEQEKSREADYEEMLRMKKQLDFEKLLEENKKREAVKAEKSQDRDRRTGERAGEGGAGRADIRPPYIPIDPAPIIPPLNLDISVSHRDYPAPKEEDYTARQEPYAPPKGRDRRDELSEAEKRRHQFKEERSKDYNDYLQKRRNAYNNRTWREVKETESGLPLHDDFERRKQLLSERNREYNELLQQPRKEDYQRTELQKLEWPLVDHPIYRRHPQSEYKEQIDSILKMLEEMDEKNVPADLLEELLKKLKIKQRLAEEHYNLQMLERDEYERARQDYDRNRPPSPSGGRAPPPRAPTQPARAGPSSQGGGLFSNMGQHDDEIRKLNEERKKEYQQLLAEQARSLVGIAKSQAQVLDSLWEANPRTYQQPLDRPPLPPEREVRTRGNVRPEAEEYGATLKGIRQHDSAERHGTQDGRPSSEPYNQRKDEDIFATLPGIHYNGSAQRGKPPAGPKSGWQTPTYDDLLERKRREEAQYRRDDPGMRPYASEGAINNIGADDDRYRRLDQEYDDKKVRFRDQRAQNSILDDDNWLSTGKDQEYRQLRSPEGPRHQSQPPPSRYRDTSQEAPREDMANASYYATLPVGHVDRDSAKRRRKEKYKEELQLQMREQEAAKRRERVEDLKVNASGFLDPEHTVHRQKGLGDPNISPRNRNIRSPEVKPYHTKIVSSPRGGFGGDYDGGGGGFTRRERGRPREREYRGGGGLGGGGGGGLGGLDGGILDRGFEGILTENRRSLSNNIPPGLAYQPSTYVTGGGSSGLNQAYSSIDEAYHFYGLKNPLEPEPSAGGVVPSLHFDRLDDYGGRRSPRVTFDDTVRARDRSRERISPYQFPSDEEIRSRSRSEKLSYKEELERQVQEKRLQKQREREEKERYERKLDEEIKNYNPFGRGGGGAPLKDQQGNVTADLRQFRGGQNSYRGSSRSPPPRESPRFRSPSSPKDDLYNVPPVQTDAQGDPTYARGGHGIFGNPRTDEEKTQADRYKDDLRRQIEDKKRREQEDRERQRLEDEKENRRLEEQRQRIQQEFEEEQRKKREKEEDARKRNDEMRQEAEKRKKDQDRKKREDDERKQRERREQEERERHERNQQALEQQHQRETASPPIPALRSKIATTDGEPSELNYTTIVRDSPDRDSPRPGTSEDTHRKSPPIPALRKEDPPTERRPPPEPTARPNSSDVLKELASMRKQLQSERRRVENALENQKNEPDVFDPRLVQRPPPKEIDVFERAKMGAPTVPVRTADNANPRNLQEFNELKYKNDTDSRRAFRSMFPDAPVTNSALETQQDAMLRHQEDTLKNLKDRKLCNLACIDYIYIHVLFICWHINVASRLFPCAGSVAPPIGARQGTVSPRSLLQSNSAFIDVDGLNHFPDDFEDLPRRNESARYRRRERITVSPRPESQPVNPMTIGSVTSLDVDCIQRKNDARLRRLHQMNADEISVGDPDDILDRFMAKQRYNRPPSGQTLQDDTWLRPGSKAI</sequence>
<dbReference type="PANTHER" id="PTHR21616:SF2">
    <property type="entry name" value="CENTROSOME AND SPINDLE POLE-ASSOCIATED PROTEIN 1"/>
    <property type="match status" value="1"/>
</dbReference>
<evidence type="ECO:0000313" key="4">
    <source>
        <dbReference type="EMBL" id="KAK3091207.1"/>
    </source>
</evidence>
<evidence type="ECO:0000256" key="2">
    <source>
        <dbReference type="SAM" id="MobiDB-lite"/>
    </source>
</evidence>
<feature type="region of interest" description="Disordered" evidence="2">
    <location>
        <begin position="907"/>
        <end position="983"/>
    </location>
</feature>
<feature type="compositionally biased region" description="Basic and acidic residues" evidence="2">
    <location>
        <begin position="1421"/>
        <end position="1433"/>
    </location>
</feature>
<feature type="compositionally biased region" description="Basic and acidic residues" evidence="2">
    <location>
        <begin position="1396"/>
        <end position="1413"/>
    </location>
</feature>
<feature type="compositionally biased region" description="Basic and acidic residues" evidence="2">
    <location>
        <begin position="206"/>
        <end position="227"/>
    </location>
</feature>
<feature type="region of interest" description="Disordered" evidence="2">
    <location>
        <begin position="637"/>
        <end position="890"/>
    </location>
</feature>
<dbReference type="GO" id="GO:0000922">
    <property type="term" value="C:spindle pole"/>
    <property type="evidence" value="ECO:0007669"/>
    <property type="project" value="InterPro"/>
</dbReference>
<reference evidence="4" key="1">
    <citation type="submission" date="2019-08" db="EMBL/GenBank/DDBJ databases">
        <title>The improved chromosome-level genome for the pearl oyster Pinctada fucata martensii using PacBio sequencing and Hi-C.</title>
        <authorList>
            <person name="Zheng Z."/>
        </authorList>
    </citation>
    <scope>NUCLEOTIDE SEQUENCE</scope>
    <source>
        <strain evidence="4">ZZ-2019</strain>
        <tissue evidence="4">Adductor muscle</tissue>
    </source>
</reference>
<feature type="region of interest" description="Disordered" evidence="2">
    <location>
        <begin position="301"/>
        <end position="341"/>
    </location>
</feature>
<dbReference type="Proteomes" id="UP001186944">
    <property type="component" value="Unassembled WGS sequence"/>
</dbReference>
<feature type="compositionally biased region" description="Gly residues" evidence="2">
    <location>
        <begin position="972"/>
        <end position="983"/>
    </location>
</feature>
<dbReference type="InterPro" id="IPR058191">
    <property type="entry name" value="CSPP1_C"/>
</dbReference>
<feature type="compositionally biased region" description="Pro residues" evidence="2">
    <location>
        <begin position="555"/>
        <end position="569"/>
    </location>
</feature>
<keyword evidence="5" id="KW-1185">Reference proteome</keyword>
<dbReference type="GO" id="GO:0005874">
    <property type="term" value="C:microtubule"/>
    <property type="evidence" value="ECO:0007669"/>
    <property type="project" value="InterPro"/>
</dbReference>
<dbReference type="Pfam" id="PF24578">
    <property type="entry name" value="CSPP1_C"/>
    <property type="match status" value="1"/>
</dbReference>
<feature type="compositionally biased region" description="Basic and acidic residues" evidence="2">
    <location>
        <begin position="808"/>
        <end position="822"/>
    </location>
</feature>
<feature type="compositionally biased region" description="Basic and acidic residues" evidence="2">
    <location>
        <begin position="357"/>
        <end position="372"/>
    </location>
</feature>
<feature type="region of interest" description="Disordered" evidence="2">
    <location>
        <begin position="549"/>
        <end position="590"/>
    </location>
</feature>
<comment type="caution">
    <text evidence="4">The sequence shown here is derived from an EMBL/GenBank/DDBJ whole genome shotgun (WGS) entry which is preliminary data.</text>
</comment>
<feature type="compositionally biased region" description="Basic and acidic residues" evidence="2">
    <location>
        <begin position="1081"/>
        <end position="1096"/>
    </location>
</feature>
<feature type="compositionally biased region" description="Basic and acidic residues" evidence="2">
    <location>
        <begin position="113"/>
        <end position="137"/>
    </location>
</feature>
<dbReference type="GO" id="GO:0005813">
    <property type="term" value="C:centrosome"/>
    <property type="evidence" value="ECO:0007669"/>
    <property type="project" value="InterPro"/>
</dbReference>
<feature type="compositionally biased region" description="Basic and acidic residues" evidence="2">
    <location>
        <begin position="650"/>
        <end position="664"/>
    </location>
</feature>
<dbReference type="InterPro" id="IPR026708">
    <property type="entry name" value="CSPP1"/>
</dbReference>
<feature type="compositionally biased region" description="Basic and acidic residues" evidence="2">
    <location>
        <begin position="831"/>
        <end position="844"/>
    </location>
</feature>
<feature type="compositionally biased region" description="Basic and acidic residues" evidence="2">
    <location>
        <begin position="958"/>
        <end position="971"/>
    </location>
</feature>
<feature type="compositionally biased region" description="Basic and acidic residues" evidence="2">
    <location>
        <begin position="381"/>
        <end position="408"/>
    </location>
</feature>
<feature type="compositionally biased region" description="Gly residues" evidence="2">
    <location>
        <begin position="944"/>
        <end position="957"/>
    </location>
</feature>
<evidence type="ECO:0000259" key="3">
    <source>
        <dbReference type="Pfam" id="PF24578"/>
    </source>
</evidence>
<dbReference type="GO" id="GO:0032467">
    <property type="term" value="P:positive regulation of cytokinesis"/>
    <property type="evidence" value="ECO:0007669"/>
    <property type="project" value="InterPro"/>
</dbReference>
<protein>
    <recommendedName>
        <fullName evidence="3">Centrosome and spindle pole-associated protein 1 C-terminal domain-containing protein</fullName>
    </recommendedName>
</protein>
<feature type="compositionally biased region" description="Basic and acidic residues" evidence="2">
    <location>
        <begin position="301"/>
        <end position="326"/>
    </location>
</feature>
<accession>A0AA88XVM5</accession>
<feature type="coiled-coil region" evidence="1">
    <location>
        <begin position="488"/>
        <end position="532"/>
    </location>
</feature>
<feature type="region of interest" description="Disordered" evidence="2">
    <location>
        <begin position="1067"/>
        <end position="1484"/>
    </location>
</feature>
<evidence type="ECO:0000313" key="5">
    <source>
        <dbReference type="Proteomes" id="UP001186944"/>
    </source>
</evidence>
<dbReference type="EMBL" id="VSWD01000010">
    <property type="protein sequence ID" value="KAK3091207.1"/>
    <property type="molecule type" value="Genomic_DNA"/>
</dbReference>
<feature type="domain" description="Centrosome and spindle pole-associated protein 1 C-terminal" evidence="3">
    <location>
        <begin position="1512"/>
        <end position="1567"/>
    </location>
</feature>
<dbReference type="PANTHER" id="PTHR21616">
    <property type="entry name" value="CENTROSOME SPINDLE POLE ASSOCIATED PROTEIN"/>
    <property type="match status" value="1"/>
</dbReference>